<organism evidence="2 3">
    <name type="scientific">Galerina marginata (strain CBS 339.88)</name>
    <dbReference type="NCBI Taxonomy" id="685588"/>
    <lineage>
        <taxon>Eukaryota</taxon>
        <taxon>Fungi</taxon>
        <taxon>Dikarya</taxon>
        <taxon>Basidiomycota</taxon>
        <taxon>Agaricomycotina</taxon>
        <taxon>Agaricomycetes</taxon>
        <taxon>Agaricomycetidae</taxon>
        <taxon>Agaricales</taxon>
        <taxon>Agaricineae</taxon>
        <taxon>Strophariaceae</taxon>
        <taxon>Galerina</taxon>
    </lineage>
</organism>
<protein>
    <submittedName>
        <fullName evidence="2">Uncharacterized protein</fullName>
    </submittedName>
</protein>
<dbReference type="EMBL" id="KL142371">
    <property type="protein sequence ID" value="KDR81058.1"/>
    <property type="molecule type" value="Genomic_DNA"/>
</dbReference>
<gene>
    <name evidence="2" type="ORF">GALMADRAFT_1121205</name>
</gene>
<sequence length="134" mass="14792">MPYSPPDVSLLVLHVTRGARCTGDDDFDGTSGHFLPAPPPSSARSPPSVSDVGERENANTVITAVFVFISDCTCRRRPYRAAMRSPSPTYIFRMIVCGDADSLPTRWLVYNRTAFVSPRIIPHPSFSSVHSFVY</sequence>
<dbReference type="Proteomes" id="UP000027222">
    <property type="component" value="Unassembled WGS sequence"/>
</dbReference>
<evidence type="ECO:0000313" key="3">
    <source>
        <dbReference type="Proteomes" id="UP000027222"/>
    </source>
</evidence>
<name>A0A067TQ11_GALM3</name>
<evidence type="ECO:0000256" key="1">
    <source>
        <dbReference type="SAM" id="MobiDB-lite"/>
    </source>
</evidence>
<evidence type="ECO:0000313" key="2">
    <source>
        <dbReference type="EMBL" id="KDR81058.1"/>
    </source>
</evidence>
<proteinExistence type="predicted"/>
<reference evidence="3" key="1">
    <citation type="journal article" date="2014" name="Proc. Natl. Acad. Sci. U.S.A.">
        <title>Extensive sampling of basidiomycete genomes demonstrates inadequacy of the white-rot/brown-rot paradigm for wood decay fungi.</title>
        <authorList>
            <person name="Riley R."/>
            <person name="Salamov A.A."/>
            <person name="Brown D.W."/>
            <person name="Nagy L.G."/>
            <person name="Floudas D."/>
            <person name="Held B.W."/>
            <person name="Levasseur A."/>
            <person name="Lombard V."/>
            <person name="Morin E."/>
            <person name="Otillar R."/>
            <person name="Lindquist E.A."/>
            <person name="Sun H."/>
            <person name="LaButti K.M."/>
            <person name="Schmutz J."/>
            <person name="Jabbour D."/>
            <person name="Luo H."/>
            <person name="Baker S.E."/>
            <person name="Pisabarro A.G."/>
            <person name="Walton J.D."/>
            <person name="Blanchette R.A."/>
            <person name="Henrissat B."/>
            <person name="Martin F."/>
            <person name="Cullen D."/>
            <person name="Hibbett D.S."/>
            <person name="Grigoriev I.V."/>
        </authorList>
    </citation>
    <scope>NUCLEOTIDE SEQUENCE [LARGE SCALE GENOMIC DNA]</scope>
    <source>
        <strain evidence="3">CBS 339.88</strain>
    </source>
</reference>
<dbReference type="AlphaFoldDB" id="A0A067TQ11"/>
<keyword evidence="3" id="KW-1185">Reference proteome</keyword>
<dbReference type="HOGENOM" id="CLU_1896369_0_0_1"/>
<feature type="region of interest" description="Disordered" evidence="1">
    <location>
        <begin position="23"/>
        <end position="55"/>
    </location>
</feature>
<accession>A0A067TQ11</accession>